<keyword evidence="11" id="KW-1185">Reference proteome</keyword>
<feature type="transmembrane region" description="Helical" evidence="8">
    <location>
        <begin position="192"/>
        <end position="211"/>
    </location>
</feature>
<evidence type="ECO:0000256" key="2">
    <source>
        <dbReference type="ARBA" id="ARBA00010992"/>
    </source>
</evidence>
<evidence type="ECO:0000256" key="5">
    <source>
        <dbReference type="ARBA" id="ARBA00022989"/>
    </source>
</evidence>
<dbReference type="InterPro" id="IPR003663">
    <property type="entry name" value="Sugar/inositol_transpt"/>
</dbReference>
<organism evidence="10 11">
    <name type="scientific">Lithohypha guttulata</name>
    <dbReference type="NCBI Taxonomy" id="1690604"/>
    <lineage>
        <taxon>Eukaryota</taxon>
        <taxon>Fungi</taxon>
        <taxon>Dikarya</taxon>
        <taxon>Ascomycota</taxon>
        <taxon>Pezizomycotina</taxon>
        <taxon>Eurotiomycetes</taxon>
        <taxon>Chaetothyriomycetidae</taxon>
        <taxon>Chaetothyriales</taxon>
        <taxon>Trichomeriaceae</taxon>
        <taxon>Lithohypha</taxon>
    </lineage>
</organism>
<dbReference type="NCBIfam" id="TIGR00879">
    <property type="entry name" value="SP"/>
    <property type="match status" value="1"/>
</dbReference>
<evidence type="ECO:0000256" key="4">
    <source>
        <dbReference type="ARBA" id="ARBA00022692"/>
    </source>
</evidence>
<feature type="transmembrane region" description="Helical" evidence="8">
    <location>
        <begin position="158"/>
        <end position="180"/>
    </location>
</feature>
<feature type="transmembrane region" description="Helical" evidence="8">
    <location>
        <begin position="456"/>
        <end position="474"/>
    </location>
</feature>
<dbReference type="PROSITE" id="PS00216">
    <property type="entry name" value="SUGAR_TRANSPORT_1"/>
    <property type="match status" value="2"/>
</dbReference>
<protein>
    <recommendedName>
        <fullName evidence="9">Major facilitator superfamily (MFS) profile domain-containing protein</fullName>
    </recommendedName>
</protein>
<dbReference type="GO" id="GO:0005351">
    <property type="term" value="F:carbohydrate:proton symporter activity"/>
    <property type="evidence" value="ECO:0007669"/>
    <property type="project" value="TreeGrafter"/>
</dbReference>
<keyword evidence="3 7" id="KW-0813">Transport</keyword>
<dbReference type="InterPro" id="IPR005829">
    <property type="entry name" value="Sugar_transporter_CS"/>
</dbReference>
<evidence type="ECO:0000256" key="6">
    <source>
        <dbReference type="ARBA" id="ARBA00023136"/>
    </source>
</evidence>
<dbReference type="EMBL" id="JAVRRJ010000011">
    <property type="protein sequence ID" value="KAK5080895.1"/>
    <property type="molecule type" value="Genomic_DNA"/>
</dbReference>
<dbReference type="Pfam" id="PF00083">
    <property type="entry name" value="Sugar_tr"/>
    <property type="match status" value="1"/>
</dbReference>
<dbReference type="PROSITE" id="PS50850">
    <property type="entry name" value="MFS"/>
    <property type="match status" value="1"/>
</dbReference>
<dbReference type="InterPro" id="IPR036259">
    <property type="entry name" value="MFS_trans_sf"/>
</dbReference>
<evidence type="ECO:0000256" key="8">
    <source>
        <dbReference type="SAM" id="Phobius"/>
    </source>
</evidence>
<feature type="transmembrane region" description="Helical" evidence="8">
    <location>
        <begin position="421"/>
        <end position="444"/>
    </location>
</feature>
<feature type="domain" description="Major facilitator superfamily (MFS) profile" evidence="9">
    <location>
        <begin position="30"/>
        <end position="478"/>
    </location>
</feature>
<evidence type="ECO:0000313" key="11">
    <source>
        <dbReference type="Proteomes" id="UP001309876"/>
    </source>
</evidence>
<dbReference type="InterPro" id="IPR005828">
    <property type="entry name" value="MFS_sugar_transport-like"/>
</dbReference>
<feature type="transmembrane region" description="Helical" evidence="8">
    <location>
        <begin position="324"/>
        <end position="343"/>
    </location>
</feature>
<feature type="transmembrane region" description="Helical" evidence="8">
    <location>
        <begin position="68"/>
        <end position="89"/>
    </location>
</feature>
<comment type="caution">
    <text evidence="10">The sequence shown here is derived from an EMBL/GenBank/DDBJ whole genome shotgun (WGS) entry which is preliminary data.</text>
</comment>
<evidence type="ECO:0000313" key="10">
    <source>
        <dbReference type="EMBL" id="KAK5080895.1"/>
    </source>
</evidence>
<dbReference type="FunFam" id="1.20.1250.20:FF:000180">
    <property type="entry name" value="MFS monosaccharide transporter"/>
    <property type="match status" value="1"/>
</dbReference>
<dbReference type="PROSITE" id="PS00217">
    <property type="entry name" value="SUGAR_TRANSPORT_2"/>
    <property type="match status" value="1"/>
</dbReference>
<sequence>MPPAVAVIERAKPDDANQVEAPVTVKAYLMCAFAAFGGILFGYDIGYINGITGMQYFIQEFGNGNVTAGKKSLIVSILSLGTFLGALVAGDLADWFGRRTTVIAGCLVFALGAALQDASSAYGLLIAGRFVAGLGVGFISAIIILYMSEIAPRKVRGAIVGCYQFCITIGIMLASLVTYGTQHLNTSASYRVPIAIQFVWALILGLGLAFLPETPRYFIKQGKIDEAAKSLARLRGQPQDSAFIVVELAEIVANHEYEMQIVPQTGYLSTWLSCFKGGLRNSSSPLRRTILGTSLQMFQQFTGVNFIFYYSTTFFALLNLGVDPFLLSLVTTLVNVFSTPISFWTVEHFGRRPLLIYGALGMAISQFIVAIAGTAAGTNKSVIKVEISFVVIFIFFFASTWGPGAWIVIGEIFSLPIRSRGVALSTASNWLWNFVIAIVTPYMVGENEANLREKVFFIWGSMCFACMVYAYLLVPETKGLTLEQVDRMLEESSPRTSSKWRPGMNDFYSVRKQSENTAANATGHELEDMSANKNTV</sequence>
<evidence type="ECO:0000256" key="7">
    <source>
        <dbReference type="RuleBase" id="RU003346"/>
    </source>
</evidence>
<dbReference type="InterPro" id="IPR020846">
    <property type="entry name" value="MFS_dom"/>
</dbReference>
<dbReference type="SUPFAM" id="SSF103473">
    <property type="entry name" value="MFS general substrate transporter"/>
    <property type="match status" value="1"/>
</dbReference>
<dbReference type="AlphaFoldDB" id="A0AAN7YCT0"/>
<evidence type="ECO:0000256" key="1">
    <source>
        <dbReference type="ARBA" id="ARBA00004141"/>
    </source>
</evidence>
<gene>
    <name evidence="10" type="ORF">LTR05_008211</name>
</gene>
<keyword evidence="5 8" id="KW-1133">Transmembrane helix</keyword>
<evidence type="ECO:0000256" key="3">
    <source>
        <dbReference type="ARBA" id="ARBA00022448"/>
    </source>
</evidence>
<comment type="subcellular location">
    <subcellularLocation>
        <location evidence="1">Membrane</location>
        <topology evidence="1">Multi-pass membrane protein</topology>
    </subcellularLocation>
</comment>
<feature type="transmembrane region" description="Helical" evidence="8">
    <location>
        <begin position="297"/>
        <end position="318"/>
    </location>
</feature>
<proteinExistence type="inferred from homology"/>
<feature type="transmembrane region" description="Helical" evidence="8">
    <location>
        <begin position="121"/>
        <end position="146"/>
    </location>
</feature>
<feature type="transmembrane region" description="Helical" evidence="8">
    <location>
        <begin position="96"/>
        <end position="115"/>
    </location>
</feature>
<reference evidence="10 11" key="1">
    <citation type="submission" date="2023-08" db="EMBL/GenBank/DDBJ databases">
        <title>Black Yeasts Isolated from many extreme environments.</title>
        <authorList>
            <person name="Coleine C."/>
            <person name="Stajich J.E."/>
            <person name="Selbmann L."/>
        </authorList>
    </citation>
    <scope>NUCLEOTIDE SEQUENCE [LARGE SCALE GENOMIC DNA]</scope>
    <source>
        <strain evidence="10 11">CCFEE 5910</strain>
    </source>
</reference>
<dbReference type="Proteomes" id="UP001309876">
    <property type="component" value="Unassembled WGS sequence"/>
</dbReference>
<dbReference type="GO" id="GO:0016020">
    <property type="term" value="C:membrane"/>
    <property type="evidence" value="ECO:0007669"/>
    <property type="project" value="UniProtKB-SubCell"/>
</dbReference>
<comment type="similarity">
    <text evidence="2 7">Belongs to the major facilitator superfamily. Sugar transporter (TC 2.A.1.1) family.</text>
</comment>
<keyword evidence="6 8" id="KW-0472">Membrane</keyword>
<feature type="transmembrane region" description="Helical" evidence="8">
    <location>
        <begin position="355"/>
        <end position="375"/>
    </location>
</feature>
<feature type="transmembrane region" description="Helical" evidence="8">
    <location>
        <begin position="27"/>
        <end position="48"/>
    </location>
</feature>
<dbReference type="PRINTS" id="PR00171">
    <property type="entry name" value="SUGRTRNSPORT"/>
</dbReference>
<name>A0AAN7YCT0_9EURO</name>
<keyword evidence="4 8" id="KW-0812">Transmembrane</keyword>
<dbReference type="InterPro" id="IPR050360">
    <property type="entry name" value="MFS_Sugar_Transporters"/>
</dbReference>
<dbReference type="Gene3D" id="1.20.1250.20">
    <property type="entry name" value="MFS general substrate transporter like domains"/>
    <property type="match status" value="1"/>
</dbReference>
<feature type="transmembrane region" description="Helical" evidence="8">
    <location>
        <begin position="387"/>
        <end position="409"/>
    </location>
</feature>
<evidence type="ECO:0000259" key="9">
    <source>
        <dbReference type="PROSITE" id="PS50850"/>
    </source>
</evidence>
<dbReference type="PANTHER" id="PTHR48022:SF6">
    <property type="entry name" value="MSTA PROTEIN-RELATED"/>
    <property type="match status" value="1"/>
</dbReference>
<dbReference type="CDD" id="cd17356">
    <property type="entry name" value="MFS_HXT"/>
    <property type="match status" value="1"/>
</dbReference>
<accession>A0AAN7YCT0</accession>
<dbReference type="PANTHER" id="PTHR48022">
    <property type="entry name" value="PLASTIDIC GLUCOSE TRANSPORTER 4"/>
    <property type="match status" value="1"/>
</dbReference>